<name>A0A1F5YDD7_9BACT</name>
<dbReference type="PANTHER" id="PTHR10192:SF5">
    <property type="entry name" value="GEPHYRIN"/>
    <property type="match status" value="1"/>
</dbReference>
<dbReference type="InterPro" id="IPR038987">
    <property type="entry name" value="MoeA-like"/>
</dbReference>
<dbReference type="Gene3D" id="2.170.190.11">
    <property type="entry name" value="Molybdopterin biosynthesis moea protein, domain 3"/>
    <property type="match status" value="1"/>
</dbReference>
<evidence type="ECO:0000256" key="1">
    <source>
        <dbReference type="ARBA" id="ARBA00001946"/>
    </source>
</evidence>
<dbReference type="Proteomes" id="UP000179034">
    <property type="component" value="Unassembled WGS sequence"/>
</dbReference>
<dbReference type="InterPro" id="IPR005110">
    <property type="entry name" value="MoeA_linker/N"/>
</dbReference>
<dbReference type="Gene3D" id="3.90.105.10">
    <property type="entry name" value="Molybdopterin biosynthesis moea protein, domain 2"/>
    <property type="match status" value="1"/>
</dbReference>
<comment type="caution">
    <text evidence="13">The sequence shown here is derived from an EMBL/GenBank/DDBJ whole genome shotgun (WGS) entry which is preliminary data.</text>
</comment>
<dbReference type="FunFam" id="3.40.980.10:FF:000004">
    <property type="entry name" value="Molybdopterin molybdenumtransferase"/>
    <property type="match status" value="1"/>
</dbReference>
<evidence type="ECO:0000259" key="12">
    <source>
        <dbReference type="SMART" id="SM00852"/>
    </source>
</evidence>
<sequence length="402" mass="43234">ILGAIEPLPAEEIPLEEAVGRTLAGDLFASIDLPPFRNAAMDGFAVRSEDTLEASTDRPVILRIKEVAGAGHVTRKALRNEEAIRIMTGSPLPAGSDAVVMMEMTQPDGDGRAAVFQPVRIGENVRGQGEDVRAGDLLAAKGTRIRPYEVALLGAQGFASVAVIRKPRIVHISTGDELVGIAQPLGPGQIRNSNGPAIAGALRRWGVPSRDLGICRDSPRELKGALARALRKADLLLISGGVSVGDFDYTRDVLEGLGMKEVFWKVAIKPGKPLLFGIFPPDSGRDRPAVPVFGLPGNPVSVLVCLEEFVRTALERLQGYDPAHPRYHLHGKTENGYVTPEERQQYLFCQAVREGGEFRITIIRPQGSAMVGMACRANALAIAPIGKGRIEPGDTLAFRWLK</sequence>
<dbReference type="EC" id="2.10.1.1" evidence="11"/>
<dbReference type="Pfam" id="PF03453">
    <property type="entry name" value="MoeA_N"/>
    <property type="match status" value="1"/>
</dbReference>
<accession>A0A1F5YDD7</accession>
<dbReference type="GO" id="GO:0006777">
    <property type="term" value="P:Mo-molybdopterin cofactor biosynthetic process"/>
    <property type="evidence" value="ECO:0007669"/>
    <property type="project" value="UniProtKB-UniRule"/>
</dbReference>
<protein>
    <recommendedName>
        <fullName evidence="11">Molybdopterin molybdenumtransferase</fullName>
        <ecNumber evidence="11">2.10.1.1</ecNumber>
    </recommendedName>
</protein>
<dbReference type="AlphaFoldDB" id="A0A1F5YDD7"/>
<dbReference type="InterPro" id="IPR036688">
    <property type="entry name" value="MoeA_C_domain_IV_sf"/>
</dbReference>
<evidence type="ECO:0000256" key="2">
    <source>
        <dbReference type="ARBA" id="ARBA00002901"/>
    </source>
</evidence>
<dbReference type="PROSITE" id="PS01079">
    <property type="entry name" value="MOCF_BIOSYNTHESIS_2"/>
    <property type="match status" value="1"/>
</dbReference>
<evidence type="ECO:0000256" key="4">
    <source>
        <dbReference type="ARBA" id="ARBA00010763"/>
    </source>
</evidence>
<evidence type="ECO:0000256" key="9">
    <source>
        <dbReference type="ARBA" id="ARBA00023150"/>
    </source>
</evidence>
<comment type="similarity">
    <text evidence="4 11">Belongs to the MoeA family.</text>
</comment>
<comment type="catalytic activity">
    <reaction evidence="10">
        <text>adenylyl-molybdopterin + molybdate = Mo-molybdopterin + AMP + H(+)</text>
        <dbReference type="Rhea" id="RHEA:35047"/>
        <dbReference type="ChEBI" id="CHEBI:15378"/>
        <dbReference type="ChEBI" id="CHEBI:36264"/>
        <dbReference type="ChEBI" id="CHEBI:62727"/>
        <dbReference type="ChEBI" id="CHEBI:71302"/>
        <dbReference type="ChEBI" id="CHEBI:456215"/>
        <dbReference type="EC" id="2.10.1.1"/>
    </reaction>
</comment>
<evidence type="ECO:0000313" key="13">
    <source>
        <dbReference type="EMBL" id="OGF98082.1"/>
    </source>
</evidence>
<evidence type="ECO:0000256" key="8">
    <source>
        <dbReference type="ARBA" id="ARBA00022842"/>
    </source>
</evidence>
<keyword evidence="9 11" id="KW-0501">Molybdenum cofactor biosynthesis</keyword>
<comment type="pathway">
    <text evidence="3 11">Cofactor biosynthesis; molybdopterin biosynthesis.</text>
</comment>
<dbReference type="InterPro" id="IPR001453">
    <property type="entry name" value="MoaB/Mog_dom"/>
</dbReference>
<comment type="function">
    <text evidence="2 11">Catalyzes the insertion of molybdate into adenylated molybdopterin with the concomitant release of AMP.</text>
</comment>
<dbReference type="GO" id="GO:0061599">
    <property type="term" value="F:molybdopterin molybdotransferase activity"/>
    <property type="evidence" value="ECO:0007669"/>
    <property type="project" value="UniProtKB-UniRule"/>
</dbReference>
<dbReference type="InterPro" id="IPR036135">
    <property type="entry name" value="MoeA_linker/N_sf"/>
</dbReference>
<evidence type="ECO:0000256" key="5">
    <source>
        <dbReference type="ARBA" id="ARBA00022505"/>
    </source>
</evidence>
<evidence type="ECO:0000256" key="11">
    <source>
        <dbReference type="RuleBase" id="RU365090"/>
    </source>
</evidence>
<dbReference type="NCBIfam" id="NF045515">
    <property type="entry name" value="Glp_gephyrin"/>
    <property type="match status" value="1"/>
</dbReference>
<dbReference type="SUPFAM" id="SSF63867">
    <property type="entry name" value="MoeA C-terminal domain-like"/>
    <property type="match status" value="1"/>
</dbReference>
<dbReference type="UniPathway" id="UPA00344"/>
<keyword evidence="6 11" id="KW-0808">Transferase</keyword>
<dbReference type="Gene3D" id="3.40.980.10">
    <property type="entry name" value="MoaB/Mog-like domain"/>
    <property type="match status" value="1"/>
</dbReference>
<keyword evidence="8 11" id="KW-0460">Magnesium</keyword>
<keyword evidence="5 11" id="KW-0500">Molybdenum</keyword>
<evidence type="ECO:0000256" key="7">
    <source>
        <dbReference type="ARBA" id="ARBA00022723"/>
    </source>
</evidence>
<dbReference type="InterPro" id="IPR008284">
    <property type="entry name" value="MoCF_biosynth_CS"/>
</dbReference>
<dbReference type="Gene3D" id="2.40.340.10">
    <property type="entry name" value="MoeA, C-terminal, domain IV"/>
    <property type="match status" value="1"/>
</dbReference>
<feature type="non-terminal residue" evidence="13">
    <location>
        <position position="1"/>
    </location>
</feature>
<dbReference type="SMART" id="SM00852">
    <property type="entry name" value="MoCF_biosynth"/>
    <property type="match status" value="1"/>
</dbReference>
<dbReference type="InterPro" id="IPR036425">
    <property type="entry name" value="MoaB/Mog-like_dom_sf"/>
</dbReference>
<dbReference type="EMBL" id="MFIW01000012">
    <property type="protein sequence ID" value="OGF98082.1"/>
    <property type="molecule type" value="Genomic_DNA"/>
</dbReference>
<dbReference type="SUPFAM" id="SSF63882">
    <property type="entry name" value="MoeA N-terminal region -like"/>
    <property type="match status" value="1"/>
</dbReference>
<comment type="cofactor">
    <cofactor evidence="1 11">
        <name>Mg(2+)</name>
        <dbReference type="ChEBI" id="CHEBI:18420"/>
    </cofactor>
</comment>
<dbReference type="CDD" id="cd00887">
    <property type="entry name" value="MoeA"/>
    <property type="match status" value="1"/>
</dbReference>
<evidence type="ECO:0000313" key="14">
    <source>
        <dbReference type="Proteomes" id="UP000179034"/>
    </source>
</evidence>
<dbReference type="InterPro" id="IPR005111">
    <property type="entry name" value="MoeA_C_domain_IV"/>
</dbReference>
<gene>
    <name evidence="13" type="ORF">A2Z06_05010</name>
</gene>
<proteinExistence type="inferred from homology"/>
<dbReference type="Pfam" id="PF00994">
    <property type="entry name" value="MoCF_biosynth"/>
    <property type="match status" value="1"/>
</dbReference>
<dbReference type="SUPFAM" id="SSF53218">
    <property type="entry name" value="Molybdenum cofactor biosynthesis proteins"/>
    <property type="match status" value="1"/>
</dbReference>
<dbReference type="Pfam" id="PF03454">
    <property type="entry name" value="MoeA_C"/>
    <property type="match status" value="1"/>
</dbReference>
<organism evidence="13 14">
    <name type="scientific">Candidatus Glassbacteria bacterium RBG_16_58_8</name>
    <dbReference type="NCBI Taxonomy" id="1817866"/>
    <lineage>
        <taxon>Bacteria</taxon>
        <taxon>Candidatus Glassiibacteriota</taxon>
    </lineage>
</organism>
<dbReference type="GO" id="GO:0046872">
    <property type="term" value="F:metal ion binding"/>
    <property type="evidence" value="ECO:0007669"/>
    <property type="project" value="UniProtKB-UniRule"/>
</dbReference>
<evidence type="ECO:0000256" key="6">
    <source>
        <dbReference type="ARBA" id="ARBA00022679"/>
    </source>
</evidence>
<evidence type="ECO:0000256" key="3">
    <source>
        <dbReference type="ARBA" id="ARBA00005046"/>
    </source>
</evidence>
<keyword evidence="7 11" id="KW-0479">Metal-binding</keyword>
<feature type="domain" description="MoaB/Mog" evidence="12">
    <location>
        <begin position="170"/>
        <end position="316"/>
    </location>
</feature>
<dbReference type="NCBIfam" id="TIGR00177">
    <property type="entry name" value="molyb_syn"/>
    <property type="match status" value="1"/>
</dbReference>
<dbReference type="GO" id="GO:0005829">
    <property type="term" value="C:cytosol"/>
    <property type="evidence" value="ECO:0007669"/>
    <property type="project" value="TreeGrafter"/>
</dbReference>
<dbReference type="PANTHER" id="PTHR10192">
    <property type="entry name" value="MOLYBDOPTERIN BIOSYNTHESIS PROTEIN"/>
    <property type="match status" value="1"/>
</dbReference>
<reference evidence="13 14" key="1">
    <citation type="journal article" date="2016" name="Nat. Commun.">
        <title>Thousands of microbial genomes shed light on interconnected biogeochemical processes in an aquifer system.</title>
        <authorList>
            <person name="Anantharaman K."/>
            <person name="Brown C.T."/>
            <person name="Hug L.A."/>
            <person name="Sharon I."/>
            <person name="Castelle C.J."/>
            <person name="Probst A.J."/>
            <person name="Thomas B.C."/>
            <person name="Singh A."/>
            <person name="Wilkins M.J."/>
            <person name="Karaoz U."/>
            <person name="Brodie E.L."/>
            <person name="Williams K.H."/>
            <person name="Hubbard S.S."/>
            <person name="Banfield J.F."/>
        </authorList>
    </citation>
    <scope>NUCLEOTIDE SEQUENCE [LARGE SCALE GENOMIC DNA]</scope>
</reference>
<evidence type="ECO:0000256" key="10">
    <source>
        <dbReference type="ARBA" id="ARBA00047317"/>
    </source>
</evidence>